<dbReference type="RefSeq" id="WP_272447232.1">
    <property type="nucleotide sequence ID" value="NZ_JAMQKC010000021.1"/>
</dbReference>
<dbReference type="Proteomes" id="UP001145069">
    <property type="component" value="Unassembled WGS sequence"/>
</dbReference>
<accession>A0A9X3WFQ3</accession>
<evidence type="ECO:0000313" key="1">
    <source>
        <dbReference type="EMBL" id="MDC3418168.1"/>
    </source>
</evidence>
<reference evidence="1" key="1">
    <citation type="submission" date="2022-06" db="EMBL/GenBank/DDBJ databases">
        <title>Aquibacillus sp. a new bacterium isolated from soil saline samples.</title>
        <authorList>
            <person name="Galisteo C."/>
            <person name="De La Haba R."/>
            <person name="Sanchez-Porro C."/>
            <person name="Ventosa A."/>
        </authorList>
    </citation>
    <scope>NUCLEOTIDE SEQUENCE</scope>
    <source>
        <strain evidence="1">3ASR75-54</strain>
    </source>
</reference>
<proteinExistence type="predicted"/>
<comment type="caution">
    <text evidence="1">The sequence shown here is derived from an EMBL/GenBank/DDBJ whole genome shotgun (WGS) entry which is preliminary data.</text>
</comment>
<organism evidence="1 2">
    <name type="scientific">Aquibacillus salsiterrae</name>
    <dbReference type="NCBI Taxonomy" id="2950439"/>
    <lineage>
        <taxon>Bacteria</taxon>
        <taxon>Bacillati</taxon>
        <taxon>Bacillota</taxon>
        <taxon>Bacilli</taxon>
        <taxon>Bacillales</taxon>
        <taxon>Bacillaceae</taxon>
        <taxon>Aquibacillus</taxon>
    </lineage>
</organism>
<name>A0A9X3WFQ3_9BACI</name>
<gene>
    <name evidence="1" type="ORF">NC799_14855</name>
</gene>
<sequence>MVLNEIKNLQFYSQLSVKQIEDRLLITAEFPKAFLAKHKLVQPFLYVTLYVRGGALIKIIDEGTVEIHSPTKKDIAPTTYNQIILYAMKYAPQFKHLSIPESIKLDKWGY</sequence>
<keyword evidence="2" id="KW-1185">Reference proteome</keyword>
<dbReference type="EMBL" id="JAMQKC010000021">
    <property type="protein sequence ID" value="MDC3418168.1"/>
    <property type="molecule type" value="Genomic_DNA"/>
</dbReference>
<dbReference type="AlphaFoldDB" id="A0A9X3WFQ3"/>
<evidence type="ECO:0000313" key="2">
    <source>
        <dbReference type="Proteomes" id="UP001145069"/>
    </source>
</evidence>
<protein>
    <submittedName>
        <fullName evidence="1">Uncharacterized protein</fullName>
    </submittedName>
</protein>